<proteinExistence type="predicted"/>
<dbReference type="SUPFAM" id="SSF53474">
    <property type="entry name" value="alpha/beta-Hydrolases"/>
    <property type="match status" value="1"/>
</dbReference>
<keyword evidence="1" id="KW-0812">Transmembrane</keyword>
<evidence type="ECO:0000313" key="4">
    <source>
        <dbReference type="Proteomes" id="UP000006787"/>
    </source>
</evidence>
<evidence type="ECO:0000313" key="3">
    <source>
        <dbReference type="EMBL" id="EKF51760.1"/>
    </source>
</evidence>
<name>K2PK49_9LACT</name>
<organism evidence="3 4">
    <name type="scientific">Lactococcus garvieae DCC43</name>
    <dbReference type="NCBI Taxonomy" id="1231377"/>
    <lineage>
        <taxon>Bacteria</taxon>
        <taxon>Bacillati</taxon>
        <taxon>Bacillota</taxon>
        <taxon>Bacilli</taxon>
        <taxon>Lactobacillales</taxon>
        <taxon>Streptococcaceae</taxon>
        <taxon>Lactococcus</taxon>
    </lineage>
</organism>
<dbReference type="InterPro" id="IPR029058">
    <property type="entry name" value="AB_hydrolase_fold"/>
</dbReference>
<keyword evidence="3" id="KW-0378">Hydrolase</keyword>
<accession>K2PK49</accession>
<sequence length="312" mass="35188">MKKSKKGTLTIWITSIVILLLLVDIGVTYYFYNIAYVRDETPVSQVKSTSKNYSLVTQFDKLEKENLTLNNDGLKLKAWYVPAEKKTNKTVIVVHGFRQNKEAMRQYAQLFHELGYNVLMPDNRAAGESEGQLITYGYSDKKDIIAWAKRITQEKPQSNITLFGLSMGAATVMMASSQEDLPSSVNSIIEDCGYSDVWSEITYQAKSAYSIPPFPLVYSLSAMNKVRQGWFIKEASATQALSKDKLPILLIHGDADTYVPTSMIYDNFKAVKDGTPKEMLLVKGAAHAKSFETDPELYRRTVTTFMKKYNGL</sequence>
<protein>
    <submittedName>
        <fullName evidence="3">Hydrolase of the alpha/beta superfamily</fullName>
    </submittedName>
</protein>
<keyword evidence="1" id="KW-1133">Transmembrane helix</keyword>
<evidence type="ECO:0000259" key="2">
    <source>
        <dbReference type="Pfam" id="PF00561"/>
    </source>
</evidence>
<dbReference type="Gene3D" id="3.40.50.1820">
    <property type="entry name" value="alpha/beta hydrolase"/>
    <property type="match status" value="1"/>
</dbReference>
<evidence type="ECO:0000256" key="1">
    <source>
        <dbReference type="SAM" id="Phobius"/>
    </source>
</evidence>
<keyword evidence="1" id="KW-0472">Membrane</keyword>
<gene>
    <name evidence="3" type="ORF">C426_0869</name>
</gene>
<reference evidence="3 4" key="1">
    <citation type="journal article" date="2012" name="J. Bacteriol.">
        <title>Genome Sequence of the Bacteriocin-Producing Strain Lactococcus garvieae DCC43.</title>
        <authorList>
            <person name="Gabrielsen C."/>
            <person name="Brede D.A."/>
            <person name="Hernandez P.E."/>
            <person name="Nes I.F."/>
            <person name="Diep D.B."/>
        </authorList>
    </citation>
    <scope>NUCLEOTIDE SEQUENCE [LARGE SCALE GENOMIC DNA]</scope>
    <source>
        <strain evidence="3 4">DCC43</strain>
    </source>
</reference>
<dbReference type="eggNOG" id="COG1073">
    <property type="taxonomic scope" value="Bacteria"/>
</dbReference>
<dbReference type="Pfam" id="PF00561">
    <property type="entry name" value="Abhydrolase_1"/>
    <property type="match status" value="1"/>
</dbReference>
<dbReference type="GO" id="GO:0016787">
    <property type="term" value="F:hydrolase activity"/>
    <property type="evidence" value="ECO:0007669"/>
    <property type="project" value="UniProtKB-KW"/>
</dbReference>
<dbReference type="InterPro" id="IPR052920">
    <property type="entry name" value="DNA-binding_regulatory"/>
</dbReference>
<dbReference type="PANTHER" id="PTHR43358">
    <property type="entry name" value="ALPHA/BETA-HYDROLASE"/>
    <property type="match status" value="1"/>
</dbReference>
<dbReference type="PANTHER" id="PTHR43358:SF4">
    <property type="entry name" value="ALPHA_BETA HYDROLASE FOLD-1 DOMAIN-CONTAINING PROTEIN"/>
    <property type="match status" value="1"/>
</dbReference>
<feature type="domain" description="AB hydrolase-1" evidence="2">
    <location>
        <begin position="90"/>
        <end position="204"/>
    </location>
</feature>
<dbReference type="InterPro" id="IPR000073">
    <property type="entry name" value="AB_hydrolase_1"/>
</dbReference>
<dbReference type="Proteomes" id="UP000006787">
    <property type="component" value="Unassembled WGS sequence"/>
</dbReference>
<dbReference type="EMBL" id="AMQS01000010">
    <property type="protein sequence ID" value="EKF51760.1"/>
    <property type="molecule type" value="Genomic_DNA"/>
</dbReference>
<feature type="transmembrane region" description="Helical" evidence="1">
    <location>
        <begin position="12"/>
        <end position="32"/>
    </location>
</feature>
<dbReference type="RefSeq" id="WP_003135263.1">
    <property type="nucleotide sequence ID" value="NZ_AMQS01000010.1"/>
</dbReference>
<dbReference type="PATRIC" id="fig|1231377.3.peg.871"/>
<comment type="caution">
    <text evidence="3">The sequence shown here is derived from an EMBL/GenBank/DDBJ whole genome shotgun (WGS) entry which is preliminary data.</text>
</comment>
<dbReference type="AlphaFoldDB" id="K2PK49"/>